<organism evidence="10 11">
    <name type="scientific">Podospora aff. communis PSN243</name>
    <dbReference type="NCBI Taxonomy" id="3040156"/>
    <lineage>
        <taxon>Eukaryota</taxon>
        <taxon>Fungi</taxon>
        <taxon>Dikarya</taxon>
        <taxon>Ascomycota</taxon>
        <taxon>Pezizomycotina</taxon>
        <taxon>Sordariomycetes</taxon>
        <taxon>Sordariomycetidae</taxon>
        <taxon>Sordariales</taxon>
        <taxon>Podosporaceae</taxon>
        <taxon>Podospora</taxon>
    </lineage>
</organism>
<comment type="subcellular location">
    <subcellularLocation>
        <location evidence="1">Mitochondrion outer membrane</location>
        <topology evidence="1">Single-pass membrane protein</topology>
    </subcellularLocation>
</comment>
<reference evidence="10" key="2">
    <citation type="submission" date="2023-05" db="EMBL/GenBank/DDBJ databases">
        <authorList>
            <consortium name="Lawrence Berkeley National Laboratory"/>
            <person name="Steindorff A."/>
            <person name="Hensen N."/>
            <person name="Bonometti L."/>
            <person name="Westerberg I."/>
            <person name="Brannstrom I.O."/>
            <person name="Guillou S."/>
            <person name="Cros-Aarteil S."/>
            <person name="Calhoun S."/>
            <person name="Haridas S."/>
            <person name="Kuo A."/>
            <person name="Mondo S."/>
            <person name="Pangilinan J."/>
            <person name="Riley R."/>
            <person name="Labutti K."/>
            <person name="Andreopoulos B."/>
            <person name="Lipzen A."/>
            <person name="Chen C."/>
            <person name="Yanf M."/>
            <person name="Daum C."/>
            <person name="Ng V."/>
            <person name="Clum A."/>
            <person name="Ohm R."/>
            <person name="Martin F."/>
            <person name="Silar P."/>
            <person name="Natvig D."/>
            <person name="Lalanne C."/>
            <person name="Gautier V."/>
            <person name="Ament-Velasquez S.L."/>
            <person name="Kruys A."/>
            <person name="Hutchinson M.I."/>
            <person name="Powell A.J."/>
            <person name="Barry K."/>
            <person name="Miller A.N."/>
            <person name="Grigoriev I.V."/>
            <person name="Debuchy R."/>
            <person name="Gladieux P."/>
            <person name="Thoren M.H."/>
            <person name="Johannesson H."/>
        </authorList>
    </citation>
    <scope>NUCLEOTIDE SEQUENCE</scope>
    <source>
        <strain evidence="10">PSN243</strain>
    </source>
</reference>
<dbReference type="AlphaFoldDB" id="A0AAV9GR47"/>
<sequence>MFGGFQPPQLSKEELRAAEDEASFTIQAALASAAALYFSPFLVDAFFKVF</sequence>
<keyword evidence="6" id="KW-1133">Transmembrane helix</keyword>
<keyword evidence="7" id="KW-0496">Mitochondrion</keyword>
<keyword evidence="8" id="KW-0472">Membrane</keyword>
<evidence type="ECO:0000256" key="8">
    <source>
        <dbReference type="ARBA" id="ARBA00023136"/>
    </source>
</evidence>
<dbReference type="Proteomes" id="UP001321760">
    <property type="component" value="Unassembled WGS sequence"/>
</dbReference>
<dbReference type="EMBL" id="MU865929">
    <property type="protein sequence ID" value="KAK4451103.1"/>
    <property type="molecule type" value="Genomic_DNA"/>
</dbReference>
<keyword evidence="11" id="KW-1185">Reference proteome</keyword>
<evidence type="ECO:0000256" key="1">
    <source>
        <dbReference type="ARBA" id="ARBA00004572"/>
    </source>
</evidence>
<dbReference type="GO" id="GO:0015031">
    <property type="term" value="P:protein transport"/>
    <property type="evidence" value="ECO:0007669"/>
    <property type="project" value="UniProtKB-KW"/>
</dbReference>
<evidence type="ECO:0000313" key="11">
    <source>
        <dbReference type="Proteomes" id="UP001321760"/>
    </source>
</evidence>
<dbReference type="GO" id="GO:0006626">
    <property type="term" value="P:protein targeting to mitochondrion"/>
    <property type="evidence" value="ECO:0007669"/>
    <property type="project" value="UniProtKB-ARBA"/>
</dbReference>
<keyword evidence="5" id="KW-0653">Protein transport</keyword>
<name>A0AAV9GR47_9PEZI</name>
<evidence type="ECO:0000256" key="4">
    <source>
        <dbReference type="ARBA" id="ARBA00022787"/>
    </source>
</evidence>
<proteinExistence type="inferred from homology"/>
<evidence type="ECO:0000256" key="3">
    <source>
        <dbReference type="ARBA" id="ARBA00022692"/>
    </source>
</evidence>
<comment type="caution">
    <text evidence="10">The sequence shown here is derived from an EMBL/GenBank/DDBJ whole genome shotgun (WGS) entry which is preliminary data.</text>
</comment>
<keyword evidence="4" id="KW-1000">Mitochondrion outer membrane</keyword>
<protein>
    <submittedName>
        <fullName evidence="10">Mitochondrial outer membrane translocase complex, subunit Tom5</fullName>
    </submittedName>
</protein>
<gene>
    <name evidence="10" type="ORF">QBC34DRAFT_378429</name>
</gene>
<dbReference type="GO" id="GO:0005741">
    <property type="term" value="C:mitochondrial outer membrane"/>
    <property type="evidence" value="ECO:0007669"/>
    <property type="project" value="UniProtKB-SubCell"/>
</dbReference>
<dbReference type="Pfam" id="PF10642">
    <property type="entry name" value="Tom5"/>
    <property type="match status" value="1"/>
</dbReference>
<dbReference type="InterPro" id="IPR019603">
    <property type="entry name" value="Tom5"/>
</dbReference>
<evidence type="ECO:0000313" key="10">
    <source>
        <dbReference type="EMBL" id="KAK4451103.1"/>
    </source>
</evidence>
<reference evidence="10" key="1">
    <citation type="journal article" date="2023" name="Mol. Phylogenet. Evol.">
        <title>Genome-scale phylogeny and comparative genomics of the fungal order Sordariales.</title>
        <authorList>
            <person name="Hensen N."/>
            <person name="Bonometti L."/>
            <person name="Westerberg I."/>
            <person name="Brannstrom I.O."/>
            <person name="Guillou S."/>
            <person name="Cros-Aarteil S."/>
            <person name="Calhoun S."/>
            <person name="Haridas S."/>
            <person name="Kuo A."/>
            <person name="Mondo S."/>
            <person name="Pangilinan J."/>
            <person name="Riley R."/>
            <person name="LaButti K."/>
            <person name="Andreopoulos B."/>
            <person name="Lipzen A."/>
            <person name="Chen C."/>
            <person name="Yan M."/>
            <person name="Daum C."/>
            <person name="Ng V."/>
            <person name="Clum A."/>
            <person name="Steindorff A."/>
            <person name="Ohm R.A."/>
            <person name="Martin F."/>
            <person name="Silar P."/>
            <person name="Natvig D.O."/>
            <person name="Lalanne C."/>
            <person name="Gautier V."/>
            <person name="Ament-Velasquez S.L."/>
            <person name="Kruys A."/>
            <person name="Hutchinson M.I."/>
            <person name="Powell A.J."/>
            <person name="Barry K."/>
            <person name="Miller A.N."/>
            <person name="Grigoriev I.V."/>
            <person name="Debuchy R."/>
            <person name="Gladieux P."/>
            <person name="Hiltunen Thoren M."/>
            <person name="Johannesson H."/>
        </authorList>
    </citation>
    <scope>NUCLEOTIDE SEQUENCE</scope>
    <source>
        <strain evidence="10">PSN243</strain>
    </source>
</reference>
<evidence type="ECO:0000256" key="2">
    <source>
        <dbReference type="ARBA" id="ARBA00022448"/>
    </source>
</evidence>
<evidence type="ECO:0000256" key="7">
    <source>
        <dbReference type="ARBA" id="ARBA00023128"/>
    </source>
</evidence>
<accession>A0AAV9GR47</accession>
<evidence type="ECO:0000256" key="5">
    <source>
        <dbReference type="ARBA" id="ARBA00022927"/>
    </source>
</evidence>
<evidence type="ECO:0000256" key="9">
    <source>
        <dbReference type="ARBA" id="ARBA00025716"/>
    </source>
</evidence>
<keyword evidence="2" id="KW-0813">Transport</keyword>
<keyword evidence="3" id="KW-0812">Transmembrane</keyword>
<evidence type="ECO:0000256" key="6">
    <source>
        <dbReference type="ARBA" id="ARBA00022989"/>
    </source>
</evidence>
<comment type="similarity">
    <text evidence="9">Belongs to the Tom5 family.</text>
</comment>